<dbReference type="EMBL" id="GBXM01049420">
    <property type="protein sequence ID" value="JAH59157.1"/>
    <property type="molecule type" value="Transcribed_RNA"/>
</dbReference>
<proteinExistence type="predicted"/>
<organism evidence="1">
    <name type="scientific">Anguilla anguilla</name>
    <name type="common">European freshwater eel</name>
    <name type="synonym">Muraena anguilla</name>
    <dbReference type="NCBI Taxonomy" id="7936"/>
    <lineage>
        <taxon>Eukaryota</taxon>
        <taxon>Metazoa</taxon>
        <taxon>Chordata</taxon>
        <taxon>Craniata</taxon>
        <taxon>Vertebrata</taxon>
        <taxon>Euteleostomi</taxon>
        <taxon>Actinopterygii</taxon>
        <taxon>Neopterygii</taxon>
        <taxon>Teleostei</taxon>
        <taxon>Anguilliformes</taxon>
        <taxon>Anguillidae</taxon>
        <taxon>Anguilla</taxon>
    </lineage>
</organism>
<sequence length="36" mass="3923">MFRIVSHRGDMARGAGVARQQHCLKSKLASILILAS</sequence>
<reference evidence="1" key="1">
    <citation type="submission" date="2014-11" db="EMBL/GenBank/DDBJ databases">
        <authorList>
            <person name="Amaro Gonzalez C."/>
        </authorList>
    </citation>
    <scope>NUCLEOTIDE SEQUENCE</scope>
</reference>
<accession>A0A0E9U089</accession>
<reference evidence="1" key="2">
    <citation type="journal article" date="2015" name="Fish Shellfish Immunol.">
        <title>Early steps in the European eel (Anguilla anguilla)-Vibrio vulnificus interaction in the gills: Role of the RtxA13 toxin.</title>
        <authorList>
            <person name="Callol A."/>
            <person name="Pajuelo D."/>
            <person name="Ebbesson L."/>
            <person name="Teles M."/>
            <person name="MacKenzie S."/>
            <person name="Amaro C."/>
        </authorList>
    </citation>
    <scope>NUCLEOTIDE SEQUENCE</scope>
</reference>
<protein>
    <submittedName>
        <fullName evidence="1">Uncharacterized protein</fullName>
    </submittedName>
</protein>
<name>A0A0E9U089_ANGAN</name>
<dbReference type="AlphaFoldDB" id="A0A0E9U089"/>
<evidence type="ECO:0000313" key="1">
    <source>
        <dbReference type="EMBL" id="JAH59157.1"/>
    </source>
</evidence>